<feature type="coiled-coil region" evidence="6">
    <location>
        <begin position="80"/>
        <end position="142"/>
    </location>
</feature>
<dbReference type="GO" id="GO:0012505">
    <property type="term" value="C:endomembrane system"/>
    <property type="evidence" value="ECO:0007669"/>
    <property type="project" value="TreeGrafter"/>
</dbReference>
<dbReference type="SUPFAM" id="SSF47661">
    <property type="entry name" value="t-snare proteins"/>
    <property type="match status" value="1"/>
</dbReference>
<name>A0A0A1TYM1_ENTIV</name>
<evidence type="ECO:0000259" key="8">
    <source>
        <dbReference type="PROSITE" id="PS50192"/>
    </source>
</evidence>
<dbReference type="GO" id="GO:0000149">
    <property type="term" value="F:SNARE binding"/>
    <property type="evidence" value="ECO:0007669"/>
    <property type="project" value="TreeGrafter"/>
</dbReference>
<dbReference type="Gene3D" id="1.20.5.110">
    <property type="match status" value="1"/>
</dbReference>
<dbReference type="OrthoDB" id="10255013at2759"/>
<dbReference type="RefSeq" id="XP_004185972.1">
    <property type="nucleotide sequence ID" value="XM_004185924.1"/>
</dbReference>
<evidence type="ECO:0000256" key="5">
    <source>
        <dbReference type="ARBA" id="ARBA00023136"/>
    </source>
</evidence>
<feature type="domain" description="T-SNARE coiled-coil homology" evidence="8">
    <location>
        <begin position="191"/>
        <end position="253"/>
    </location>
</feature>
<dbReference type="GO" id="GO:0048278">
    <property type="term" value="P:vesicle docking"/>
    <property type="evidence" value="ECO:0007669"/>
    <property type="project" value="TreeGrafter"/>
</dbReference>
<dbReference type="VEuPathDB" id="AmoebaDB:EIN_091810"/>
<protein>
    <submittedName>
        <fullName evidence="9">Syntaxin-1B, putative</fullName>
    </submittedName>
</protein>
<comment type="similarity">
    <text evidence="2">Belongs to the syntaxin family.</text>
</comment>
<dbReference type="Pfam" id="PF00804">
    <property type="entry name" value="Syntaxin"/>
    <property type="match status" value="1"/>
</dbReference>
<dbReference type="OMA" id="RWICFIL"/>
<dbReference type="InterPro" id="IPR006011">
    <property type="entry name" value="Syntaxin_N"/>
</dbReference>
<dbReference type="SMART" id="SM00397">
    <property type="entry name" value="t_SNARE"/>
    <property type="match status" value="1"/>
</dbReference>
<comment type="subcellular location">
    <subcellularLocation>
        <location evidence="1">Membrane</location>
        <topology evidence="1">Single-pass type IV membrane protein</topology>
    </subcellularLocation>
</comment>
<sequence>MPKKEVDIPKSTVPEEGIIMQEPNLRNFLLNVEEVRRQLQGVQNIIEQFRTQTEQLKAGNEDESNGDNLKSLVSDANKFIKDSQTRLSLLRDENTKLVNENRISSTIQRIRKNHVDVLCSKLIKLSKEYRDIQEKNRVISEEKVARQMKIVNPNVKEEEIKEAIESNDNAFMTGVMTEKDKELDQAAKQALAYITAKHNDILILVGAIAELRQMFEDLSILVSRQGEVINKIEENCETALEYVKQGTQDLVKAHEDAKASSKFLCIGLIVVAIVMVIIVLAILAPIIYKAIKNKNDTSDGFIPFL</sequence>
<dbReference type="Pfam" id="PF05739">
    <property type="entry name" value="SNARE"/>
    <property type="match status" value="1"/>
</dbReference>
<keyword evidence="4 7" id="KW-1133">Transmembrane helix</keyword>
<evidence type="ECO:0000256" key="2">
    <source>
        <dbReference type="ARBA" id="ARBA00009063"/>
    </source>
</evidence>
<organism evidence="9 10">
    <name type="scientific">Entamoeba invadens IP1</name>
    <dbReference type="NCBI Taxonomy" id="370355"/>
    <lineage>
        <taxon>Eukaryota</taxon>
        <taxon>Amoebozoa</taxon>
        <taxon>Evosea</taxon>
        <taxon>Archamoebae</taxon>
        <taxon>Mastigamoebida</taxon>
        <taxon>Entamoebidae</taxon>
        <taxon>Entamoeba</taxon>
    </lineage>
</organism>
<evidence type="ECO:0000256" key="7">
    <source>
        <dbReference type="SAM" id="Phobius"/>
    </source>
</evidence>
<evidence type="ECO:0000256" key="4">
    <source>
        <dbReference type="ARBA" id="ARBA00022989"/>
    </source>
</evidence>
<evidence type="ECO:0000313" key="9">
    <source>
        <dbReference type="EMBL" id="ELP86626.1"/>
    </source>
</evidence>
<reference evidence="9 10" key="1">
    <citation type="submission" date="2012-10" db="EMBL/GenBank/DDBJ databases">
        <authorList>
            <person name="Zafar N."/>
            <person name="Inman J."/>
            <person name="Hall N."/>
            <person name="Lorenzi H."/>
            <person name="Caler E."/>
        </authorList>
    </citation>
    <scope>NUCLEOTIDE SEQUENCE [LARGE SCALE GENOMIC DNA]</scope>
    <source>
        <strain evidence="9 10">IP1</strain>
    </source>
</reference>
<dbReference type="GeneID" id="14885604"/>
<dbReference type="GO" id="GO:0006906">
    <property type="term" value="P:vesicle fusion"/>
    <property type="evidence" value="ECO:0007669"/>
    <property type="project" value="TreeGrafter"/>
</dbReference>
<evidence type="ECO:0000256" key="6">
    <source>
        <dbReference type="SAM" id="Coils"/>
    </source>
</evidence>
<proteinExistence type="inferred from homology"/>
<dbReference type="Proteomes" id="UP000014680">
    <property type="component" value="Unassembled WGS sequence"/>
</dbReference>
<feature type="transmembrane region" description="Helical" evidence="7">
    <location>
        <begin position="266"/>
        <end position="288"/>
    </location>
</feature>
<dbReference type="GO" id="GO:0031201">
    <property type="term" value="C:SNARE complex"/>
    <property type="evidence" value="ECO:0007669"/>
    <property type="project" value="TreeGrafter"/>
</dbReference>
<dbReference type="GO" id="GO:0005484">
    <property type="term" value="F:SNAP receptor activity"/>
    <property type="evidence" value="ECO:0007669"/>
    <property type="project" value="TreeGrafter"/>
</dbReference>
<dbReference type="GO" id="GO:0005886">
    <property type="term" value="C:plasma membrane"/>
    <property type="evidence" value="ECO:0007669"/>
    <property type="project" value="TreeGrafter"/>
</dbReference>
<gene>
    <name evidence="9" type="ORF">EIN_091810</name>
</gene>
<keyword evidence="5 7" id="KW-0472">Membrane</keyword>
<dbReference type="CDD" id="cd15848">
    <property type="entry name" value="SNARE_syntaxin1-like"/>
    <property type="match status" value="1"/>
</dbReference>
<dbReference type="AlphaFoldDB" id="A0A0A1TYM1"/>
<keyword evidence="10" id="KW-1185">Reference proteome</keyword>
<dbReference type="PANTHER" id="PTHR19957">
    <property type="entry name" value="SYNTAXIN"/>
    <property type="match status" value="1"/>
</dbReference>
<dbReference type="Gene3D" id="1.20.58.70">
    <property type="match status" value="1"/>
</dbReference>
<keyword evidence="3 7" id="KW-0812">Transmembrane</keyword>
<accession>A0A0A1TYM1</accession>
<dbReference type="InterPro" id="IPR000727">
    <property type="entry name" value="T_SNARE_dom"/>
</dbReference>
<dbReference type="KEGG" id="eiv:EIN_091810"/>
<dbReference type="PANTHER" id="PTHR19957:SF307">
    <property type="entry name" value="PROTEIN SSO1-RELATED"/>
    <property type="match status" value="1"/>
</dbReference>
<dbReference type="PROSITE" id="PS50192">
    <property type="entry name" value="T_SNARE"/>
    <property type="match status" value="1"/>
</dbReference>
<evidence type="ECO:0000256" key="3">
    <source>
        <dbReference type="ARBA" id="ARBA00022692"/>
    </source>
</evidence>
<dbReference type="GO" id="GO:0006887">
    <property type="term" value="P:exocytosis"/>
    <property type="evidence" value="ECO:0007669"/>
    <property type="project" value="TreeGrafter"/>
</dbReference>
<evidence type="ECO:0000256" key="1">
    <source>
        <dbReference type="ARBA" id="ARBA00004211"/>
    </source>
</evidence>
<dbReference type="EMBL" id="KB206946">
    <property type="protein sequence ID" value="ELP86626.1"/>
    <property type="molecule type" value="Genomic_DNA"/>
</dbReference>
<dbReference type="GO" id="GO:0006886">
    <property type="term" value="P:intracellular protein transport"/>
    <property type="evidence" value="ECO:0007669"/>
    <property type="project" value="TreeGrafter"/>
</dbReference>
<dbReference type="InterPro" id="IPR010989">
    <property type="entry name" value="SNARE"/>
</dbReference>
<keyword evidence="6" id="KW-0175">Coiled coil</keyword>
<dbReference type="InterPro" id="IPR045242">
    <property type="entry name" value="Syntaxin"/>
</dbReference>
<evidence type="ECO:0000313" key="10">
    <source>
        <dbReference type="Proteomes" id="UP000014680"/>
    </source>
</evidence>